<dbReference type="Gene3D" id="3.90.1580.10">
    <property type="entry name" value="paralog of FGE (formylglycine-generating enzyme)"/>
    <property type="match status" value="1"/>
</dbReference>
<accession>A0A928Z6W6</accession>
<feature type="compositionally biased region" description="Polar residues" evidence="1">
    <location>
        <begin position="181"/>
        <end position="192"/>
    </location>
</feature>
<evidence type="ECO:0000313" key="3">
    <source>
        <dbReference type="EMBL" id="MBE9033422.1"/>
    </source>
</evidence>
<protein>
    <submittedName>
        <fullName evidence="3">Formylglycine-generating enzyme family protein</fullName>
    </submittedName>
</protein>
<feature type="region of interest" description="Disordered" evidence="1">
    <location>
        <begin position="136"/>
        <end position="158"/>
    </location>
</feature>
<organism evidence="3 4">
    <name type="scientific">Romeriopsis navalis LEGE 11480</name>
    <dbReference type="NCBI Taxonomy" id="2777977"/>
    <lineage>
        <taxon>Bacteria</taxon>
        <taxon>Bacillati</taxon>
        <taxon>Cyanobacteriota</taxon>
        <taxon>Cyanophyceae</taxon>
        <taxon>Leptolyngbyales</taxon>
        <taxon>Leptolyngbyaceae</taxon>
        <taxon>Romeriopsis</taxon>
        <taxon>Romeriopsis navalis</taxon>
    </lineage>
</organism>
<dbReference type="EMBL" id="JADEXQ010000196">
    <property type="protein sequence ID" value="MBE9033422.1"/>
    <property type="molecule type" value="Genomic_DNA"/>
</dbReference>
<keyword evidence="4" id="KW-1185">Reference proteome</keyword>
<dbReference type="InterPro" id="IPR005532">
    <property type="entry name" value="SUMF_dom"/>
</dbReference>
<proteinExistence type="predicted"/>
<evidence type="ECO:0000256" key="1">
    <source>
        <dbReference type="SAM" id="MobiDB-lite"/>
    </source>
</evidence>
<dbReference type="GO" id="GO:0120147">
    <property type="term" value="F:formylglycine-generating oxidase activity"/>
    <property type="evidence" value="ECO:0007669"/>
    <property type="project" value="TreeGrafter"/>
</dbReference>
<name>A0A928Z6W6_9CYAN</name>
<feature type="domain" description="Sulfatase-modifying factor enzyme-like" evidence="2">
    <location>
        <begin position="206"/>
        <end position="430"/>
    </location>
</feature>
<gene>
    <name evidence="3" type="ORF">IQ266_27200</name>
</gene>
<sequence length="439" mass="49425">MNPERYVFQDGEKILLAQAVVADPRQAYRKLVEKYGLDGEIRATGKAILRRNRLKLDLPEDVAKLIQDEVLLPYRLHQENLTEYEAVLREELAIENPLGARTLAELKDLQKLLGLTDKSVEEIWINNCIRVKSSESVGDEDLIPPSPPSKGGDMKEVSEQVNGSEKATLKVPLRSGDLGGSPTTQPTENSQINTFQTDLGNGVFLDMIRIPAGEFWMGSVGNEESTYDDGYPRHRVKVPEFWMGKFAVTQAQWSAVAKLPKVKQDLEANPSKFKGADLPIEQVSWFDAVEFCDRLVQKTGNTYRLPSEAEWEYACRAGTETPFHFGTEISSKLANYGKNHKGTIDVGSFSPNDFGLYDTHGNVWEWCMDDWHNNYQGAPDDGSAWMKISETASRKVRRGGSWGDFPRDCRSAYRSYDDPGSRNYFIGFRVMCCSPRTLA</sequence>
<dbReference type="AlphaFoldDB" id="A0A928Z6W6"/>
<dbReference type="InterPro" id="IPR051043">
    <property type="entry name" value="Sulfatase_Mod_Factor_Kinase"/>
</dbReference>
<evidence type="ECO:0000259" key="2">
    <source>
        <dbReference type="Pfam" id="PF03781"/>
    </source>
</evidence>
<dbReference type="PANTHER" id="PTHR23150">
    <property type="entry name" value="SULFATASE MODIFYING FACTOR 1, 2"/>
    <property type="match status" value="1"/>
</dbReference>
<dbReference type="Proteomes" id="UP000625316">
    <property type="component" value="Unassembled WGS sequence"/>
</dbReference>
<dbReference type="PANTHER" id="PTHR23150:SF19">
    <property type="entry name" value="FORMYLGLYCINE-GENERATING ENZYME"/>
    <property type="match status" value="1"/>
</dbReference>
<dbReference type="InterPro" id="IPR042095">
    <property type="entry name" value="SUMF_sf"/>
</dbReference>
<dbReference type="InterPro" id="IPR016187">
    <property type="entry name" value="CTDL_fold"/>
</dbReference>
<dbReference type="Pfam" id="PF03781">
    <property type="entry name" value="FGE-sulfatase"/>
    <property type="match status" value="1"/>
</dbReference>
<feature type="region of interest" description="Disordered" evidence="1">
    <location>
        <begin position="172"/>
        <end position="192"/>
    </location>
</feature>
<reference evidence="3" key="1">
    <citation type="submission" date="2020-10" db="EMBL/GenBank/DDBJ databases">
        <authorList>
            <person name="Castelo-Branco R."/>
            <person name="Eusebio N."/>
            <person name="Adriana R."/>
            <person name="Vieira A."/>
            <person name="Brugerolle De Fraissinette N."/>
            <person name="Rezende De Castro R."/>
            <person name="Schneider M.P."/>
            <person name="Vasconcelos V."/>
            <person name="Leao P.N."/>
        </authorList>
    </citation>
    <scope>NUCLEOTIDE SEQUENCE</scope>
    <source>
        <strain evidence="3">LEGE 11480</strain>
    </source>
</reference>
<comment type="caution">
    <text evidence="3">The sequence shown here is derived from an EMBL/GenBank/DDBJ whole genome shotgun (WGS) entry which is preliminary data.</text>
</comment>
<dbReference type="SUPFAM" id="SSF56436">
    <property type="entry name" value="C-type lectin-like"/>
    <property type="match status" value="1"/>
</dbReference>
<evidence type="ECO:0000313" key="4">
    <source>
        <dbReference type="Proteomes" id="UP000625316"/>
    </source>
</evidence>